<dbReference type="Proteomes" id="UP001201812">
    <property type="component" value="Unassembled WGS sequence"/>
</dbReference>
<comment type="caution">
    <text evidence="2">The sequence shown here is derived from an EMBL/GenBank/DDBJ whole genome shotgun (WGS) entry which is preliminary data.</text>
</comment>
<keyword evidence="1" id="KW-0812">Transmembrane</keyword>
<evidence type="ECO:0000313" key="2">
    <source>
        <dbReference type="EMBL" id="KAI1706480.1"/>
    </source>
</evidence>
<name>A0AAD4QWV9_9BILA</name>
<protein>
    <submittedName>
        <fullName evidence="2">Uncharacterized protein</fullName>
    </submittedName>
</protein>
<dbReference type="AlphaFoldDB" id="A0AAD4QWV9"/>
<reference evidence="2" key="1">
    <citation type="submission" date="2022-01" db="EMBL/GenBank/DDBJ databases">
        <title>Genome Sequence Resource for Two Populations of Ditylenchus destructor, the Migratory Endoparasitic Phytonematode.</title>
        <authorList>
            <person name="Zhang H."/>
            <person name="Lin R."/>
            <person name="Xie B."/>
        </authorList>
    </citation>
    <scope>NUCLEOTIDE SEQUENCE</scope>
    <source>
        <strain evidence="2">BazhouSP</strain>
    </source>
</reference>
<sequence length="94" mass="10489">MMANTEMLIRYLYTIIPTLILAAVLLIASDCQEAFESQTHCLGEDVQNAQITHTLPVLSAVHPFDRPQDIKHVKRKIDLGGPLPLCDDLFDLST</sequence>
<keyword evidence="3" id="KW-1185">Reference proteome</keyword>
<dbReference type="EMBL" id="JAKKPZ010000047">
    <property type="protein sequence ID" value="KAI1706480.1"/>
    <property type="molecule type" value="Genomic_DNA"/>
</dbReference>
<evidence type="ECO:0000256" key="1">
    <source>
        <dbReference type="SAM" id="Phobius"/>
    </source>
</evidence>
<evidence type="ECO:0000313" key="3">
    <source>
        <dbReference type="Proteomes" id="UP001201812"/>
    </source>
</evidence>
<keyword evidence="1" id="KW-1133">Transmembrane helix</keyword>
<gene>
    <name evidence="2" type="ORF">DdX_12940</name>
</gene>
<accession>A0AAD4QWV9</accession>
<keyword evidence="1" id="KW-0472">Membrane</keyword>
<organism evidence="2 3">
    <name type="scientific">Ditylenchus destructor</name>
    <dbReference type="NCBI Taxonomy" id="166010"/>
    <lineage>
        <taxon>Eukaryota</taxon>
        <taxon>Metazoa</taxon>
        <taxon>Ecdysozoa</taxon>
        <taxon>Nematoda</taxon>
        <taxon>Chromadorea</taxon>
        <taxon>Rhabditida</taxon>
        <taxon>Tylenchina</taxon>
        <taxon>Tylenchomorpha</taxon>
        <taxon>Sphaerularioidea</taxon>
        <taxon>Anguinidae</taxon>
        <taxon>Anguininae</taxon>
        <taxon>Ditylenchus</taxon>
    </lineage>
</organism>
<proteinExistence type="predicted"/>
<feature type="transmembrane region" description="Helical" evidence="1">
    <location>
        <begin position="12"/>
        <end position="29"/>
    </location>
</feature>